<gene>
    <name evidence="2" type="ORF">C8P67_1206</name>
</gene>
<evidence type="ECO:0000259" key="1">
    <source>
        <dbReference type="Pfam" id="PF07484"/>
    </source>
</evidence>
<organism evidence="2 3">
    <name type="scientific">Flavobacterium aquicola</name>
    <dbReference type="NCBI Taxonomy" id="1682742"/>
    <lineage>
        <taxon>Bacteria</taxon>
        <taxon>Pseudomonadati</taxon>
        <taxon>Bacteroidota</taxon>
        <taxon>Flavobacteriia</taxon>
        <taxon>Flavobacteriales</taxon>
        <taxon>Flavobacteriaceae</taxon>
        <taxon>Flavobacterium</taxon>
    </lineage>
</organism>
<accession>A0A3E0DZJ5</accession>
<dbReference type="InterPro" id="IPR037053">
    <property type="entry name" value="Phage_tail_collar_dom_sf"/>
</dbReference>
<protein>
    <submittedName>
        <fullName evidence="2">Microcystin-dependent protein</fullName>
    </submittedName>
</protein>
<reference evidence="2 3" key="1">
    <citation type="submission" date="2018-08" db="EMBL/GenBank/DDBJ databases">
        <title>Genomic Encyclopedia of Archaeal and Bacterial Type Strains, Phase II (KMG-II): from individual species to whole genera.</title>
        <authorList>
            <person name="Goeker M."/>
        </authorList>
    </citation>
    <scope>NUCLEOTIDE SEQUENCE [LARGE SCALE GENOMIC DNA]</scope>
    <source>
        <strain evidence="2 3">DSM 100880</strain>
    </source>
</reference>
<name>A0A3E0DZJ5_9FLAO</name>
<evidence type="ECO:0000313" key="2">
    <source>
        <dbReference type="EMBL" id="REG90479.1"/>
    </source>
</evidence>
<dbReference type="InterPro" id="IPR011083">
    <property type="entry name" value="Phage_tail_collar_dom"/>
</dbReference>
<dbReference type="RefSeq" id="WP_211319946.1">
    <property type="nucleotide sequence ID" value="NZ_QUNI01000020.1"/>
</dbReference>
<dbReference type="Gene3D" id="3.90.1340.10">
    <property type="entry name" value="Phage tail collar domain"/>
    <property type="match status" value="1"/>
</dbReference>
<sequence>MDGTMAVITAVAYGDTPRNWTQCNGQLLSMSTNQALFALLGTTYGGNGITTFALPDLRSRIAVGTGTSSVSGAVYVLAEASGTTTQVMQINNMPPHNHNGAVSLSLGANNTSGFEASPKDSYMGSGIANSFSTNSNTPMANLLSAEANIGNAGGSQPFSVQSPYLAINYIICLQGVFPSRN</sequence>
<dbReference type="SUPFAM" id="SSF88874">
    <property type="entry name" value="Receptor-binding domain of short tail fibre protein gp12"/>
    <property type="match status" value="1"/>
</dbReference>
<dbReference type="Pfam" id="PF07484">
    <property type="entry name" value="Collar"/>
    <property type="match status" value="1"/>
</dbReference>
<proteinExistence type="predicted"/>
<dbReference type="EMBL" id="QUNI01000020">
    <property type="protein sequence ID" value="REG90479.1"/>
    <property type="molecule type" value="Genomic_DNA"/>
</dbReference>
<evidence type="ECO:0000313" key="3">
    <source>
        <dbReference type="Proteomes" id="UP000257136"/>
    </source>
</evidence>
<comment type="caution">
    <text evidence="2">The sequence shown here is derived from an EMBL/GenBank/DDBJ whole genome shotgun (WGS) entry which is preliminary data.</text>
</comment>
<dbReference type="AlphaFoldDB" id="A0A3E0DZJ5"/>
<feature type="domain" description="Phage tail collar" evidence="1">
    <location>
        <begin position="8"/>
        <end position="61"/>
    </location>
</feature>
<dbReference type="Proteomes" id="UP000257136">
    <property type="component" value="Unassembled WGS sequence"/>
</dbReference>
<keyword evidence="3" id="KW-1185">Reference proteome</keyword>